<evidence type="ECO:0000313" key="2">
    <source>
        <dbReference type="EMBL" id="PIN16491.1"/>
    </source>
</evidence>
<proteinExistence type="predicted"/>
<comment type="caution">
    <text evidence="2">The sequence shown here is derived from an EMBL/GenBank/DDBJ whole genome shotgun (WGS) entry which is preliminary data.</text>
</comment>
<reference evidence="3" key="1">
    <citation type="journal article" date="2018" name="Gigascience">
        <title>Genome assembly of the Pink Ipe (Handroanthus impetiginosus, Bignoniaceae), a highly valued, ecologically keystone Neotropical timber forest tree.</title>
        <authorList>
            <person name="Silva-Junior O.B."/>
            <person name="Grattapaglia D."/>
            <person name="Novaes E."/>
            <person name="Collevatti R.G."/>
        </authorList>
    </citation>
    <scope>NUCLEOTIDE SEQUENCE [LARGE SCALE GENOMIC DNA]</scope>
    <source>
        <strain evidence="3">cv. UFG-1</strain>
    </source>
</reference>
<evidence type="ECO:0000313" key="3">
    <source>
        <dbReference type="Proteomes" id="UP000231279"/>
    </source>
</evidence>
<dbReference type="AlphaFoldDB" id="A0A2G9HG28"/>
<dbReference type="Proteomes" id="UP000231279">
    <property type="component" value="Unassembled WGS sequence"/>
</dbReference>
<evidence type="ECO:0000256" key="1">
    <source>
        <dbReference type="SAM" id="MobiDB-lite"/>
    </source>
</evidence>
<dbReference type="EMBL" id="NKXS01001854">
    <property type="protein sequence ID" value="PIN16491.1"/>
    <property type="molecule type" value="Genomic_DNA"/>
</dbReference>
<dbReference type="OrthoDB" id="923744at2759"/>
<feature type="compositionally biased region" description="Polar residues" evidence="1">
    <location>
        <begin position="45"/>
        <end position="56"/>
    </location>
</feature>
<feature type="region of interest" description="Disordered" evidence="1">
    <location>
        <begin position="45"/>
        <end position="65"/>
    </location>
</feature>
<keyword evidence="3" id="KW-1185">Reference proteome</keyword>
<gene>
    <name evidence="2" type="ORF">CDL12_10857</name>
</gene>
<organism evidence="2 3">
    <name type="scientific">Handroanthus impetiginosus</name>
    <dbReference type="NCBI Taxonomy" id="429701"/>
    <lineage>
        <taxon>Eukaryota</taxon>
        <taxon>Viridiplantae</taxon>
        <taxon>Streptophyta</taxon>
        <taxon>Embryophyta</taxon>
        <taxon>Tracheophyta</taxon>
        <taxon>Spermatophyta</taxon>
        <taxon>Magnoliopsida</taxon>
        <taxon>eudicotyledons</taxon>
        <taxon>Gunneridae</taxon>
        <taxon>Pentapetalae</taxon>
        <taxon>asterids</taxon>
        <taxon>lamiids</taxon>
        <taxon>Lamiales</taxon>
        <taxon>Bignoniaceae</taxon>
        <taxon>Crescentiina</taxon>
        <taxon>Tabebuia alliance</taxon>
        <taxon>Handroanthus</taxon>
    </lineage>
</organism>
<accession>A0A2G9HG28</accession>
<name>A0A2G9HG28_9LAMI</name>
<sequence length="107" mass="12041">MYYVTLICNAYKYPHHKNAKKSTKERRPADHTHIQYIYTHLRSNSAKMDSNNVESSSYEKKGSVLPKDREHVSTMVGKKIAEVGGKAVKSAVNAVKKHNDKGKVNPA</sequence>
<protein>
    <submittedName>
        <fullName evidence="2">Uncharacterized protein</fullName>
    </submittedName>
</protein>